<proteinExistence type="predicted"/>
<dbReference type="AlphaFoldDB" id="A0A7J9RTL6"/>
<evidence type="ECO:0000313" key="1">
    <source>
        <dbReference type="EMBL" id="MBB5254348.1"/>
    </source>
</evidence>
<dbReference type="EMBL" id="JACHFY010000014">
    <property type="protein sequence ID" value="MBB5254348.1"/>
    <property type="molecule type" value="Genomic_DNA"/>
</dbReference>
<reference evidence="1 2" key="1">
    <citation type="submission" date="2020-08" db="EMBL/GenBank/DDBJ databases">
        <title>Genomic Encyclopedia of Type Strains, Phase IV (KMG-IV): sequencing the most valuable type-strain genomes for metagenomic binning, comparative biology and taxonomic classification.</title>
        <authorList>
            <person name="Goeker M."/>
        </authorList>
    </citation>
    <scope>NUCLEOTIDE SEQUENCE [LARGE SCALE GENOMIC DNA]</scope>
    <source>
        <strain evidence="1 2">DSM 12421</strain>
    </source>
</reference>
<sequence length="31" mass="3500">MVVVSTNRKSKDLSKINPIMLGCWFGCCKKI</sequence>
<organism evidence="1 2">
    <name type="scientific">Sulfurisphaera ohwakuensis</name>
    <dbReference type="NCBI Taxonomy" id="69656"/>
    <lineage>
        <taxon>Archaea</taxon>
        <taxon>Thermoproteota</taxon>
        <taxon>Thermoprotei</taxon>
        <taxon>Sulfolobales</taxon>
        <taxon>Sulfolobaceae</taxon>
        <taxon>Sulfurisphaera</taxon>
    </lineage>
</organism>
<evidence type="ECO:0000313" key="2">
    <source>
        <dbReference type="Proteomes" id="UP000582213"/>
    </source>
</evidence>
<accession>A0A7J9RTL6</accession>
<dbReference type="Proteomes" id="UP000582213">
    <property type="component" value="Unassembled WGS sequence"/>
</dbReference>
<comment type="caution">
    <text evidence="1">The sequence shown here is derived from an EMBL/GenBank/DDBJ whole genome shotgun (WGS) entry which is preliminary data.</text>
</comment>
<name>A0A7J9RTL6_SULOH</name>
<gene>
    <name evidence="1" type="ORF">HNQ62_002122</name>
</gene>
<protein>
    <submittedName>
        <fullName evidence="1">Uncharacterized protein</fullName>
    </submittedName>
</protein>